<accession>A0AAN9HVY2</accession>
<sequence>MSEFMEPFSFENVCEPGSDDDIGLLGMLNAKLFDQKKRKRVKFLSALPEIVGVESSAIRSKKKETLLSTYQPPEVPMPPHDKKDLVFRGIPIEMFQGRSQPNNGTSQHPCHQFHPTHQIESIIYQVPDESGIFGSLSSVATYTWPVSVLIESNIDMTYSDHGPSSSNYSSSDQDNLLCMQLNLIIGGTATEGFCTSEHISNNSCPVRTTVGLVIVVPEILCTICPLRPQQA</sequence>
<gene>
    <name evidence="1" type="ORF">RIF29_42065</name>
</gene>
<evidence type="ECO:0000313" key="1">
    <source>
        <dbReference type="EMBL" id="KAK7247188.1"/>
    </source>
</evidence>
<keyword evidence="2" id="KW-1185">Reference proteome</keyword>
<name>A0AAN9HVY2_CROPI</name>
<dbReference type="AlphaFoldDB" id="A0AAN9HVY2"/>
<organism evidence="1 2">
    <name type="scientific">Crotalaria pallida</name>
    <name type="common">Smooth rattlebox</name>
    <name type="synonym">Crotalaria striata</name>
    <dbReference type="NCBI Taxonomy" id="3830"/>
    <lineage>
        <taxon>Eukaryota</taxon>
        <taxon>Viridiplantae</taxon>
        <taxon>Streptophyta</taxon>
        <taxon>Embryophyta</taxon>
        <taxon>Tracheophyta</taxon>
        <taxon>Spermatophyta</taxon>
        <taxon>Magnoliopsida</taxon>
        <taxon>eudicotyledons</taxon>
        <taxon>Gunneridae</taxon>
        <taxon>Pentapetalae</taxon>
        <taxon>rosids</taxon>
        <taxon>fabids</taxon>
        <taxon>Fabales</taxon>
        <taxon>Fabaceae</taxon>
        <taxon>Papilionoideae</taxon>
        <taxon>50 kb inversion clade</taxon>
        <taxon>genistoids sensu lato</taxon>
        <taxon>core genistoids</taxon>
        <taxon>Crotalarieae</taxon>
        <taxon>Crotalaria</taxon>
    </lineage>
</organism>
<protein>
    <submittedName>
        <fullName evidence="1">Uncharacterized protein</fullName>
    </submittedName>
</protein>
<comment type="caution">
    <text evidence="1">The sequence shown here is derived from an EMBL/GenBank/DDBJ whole genome shotgun (WGS) entry which is preliminary data.</text>
</comment>
<dbReference type="Proteomes" id="UP001372338">
    <property type="component" value="Unassembled WGS sequence"/>
</dbReference>
<proteinExistence type="predicted"/>
<dbReference type="EMBL" id="JAYWIO010000008">
    <property type="protein sequence ID" value="KAK7247188.1"/>
    <property type="molecule type" value="Genomic_DNA"/>
</dbReference>
<reference evidence="1 2" key="1">
    <citation type="submission" date="2024-01" db="EMBL/GenBank/DDBJ databases">
        <title>The genomes of 5 underutilized Papilionoideae crops provide insights into root nodulation and disease resistanc.</title>
        <authorList>
            <person name="Yuan L."/>
        </authorList>
    </citation>
    <scope>NUCLEOTIDE SEQUENCE [LARGE SCALE GENOMIC DNA]</scope>
    <source>
        <strain evidence="1">ZHUSHIDOU_FW_LH</strain>
        <tissue evidence="1">Leaf</tissue>
    </source>
</reference>
<evidence type="ECO:0000313" key="2">
    <source>
        <dbReference type="Proteomes" id="UP001372338"/>
    </source>
</evidence>